<feature type="domain" description="Peptidase S54 GlpG peptidase N-terminal" evidence="12">
    <location>
        <begin position="7"/>
        <end position="89"/>
    </location>
</feature>
<dbReference type="HAMAP" id="MF_01594">
    <property type="entry name" value="Rhomboid_GlpG"/>
    <property type="match status" value="1"/>
</dbReference>
<dbReference type="Proteomes" id="UP000002735">
    <property type="component" value="Chromosome"/>
</dbReference>
<dbReference type="EMBL" id="CP001655">
    <property type="protein sequence ID" value="ACT05123.1"/>
    <property type="molecule type" value="Genomic_DNA"/>
</dbReference>
<comment type="similarity">
    <text evidence="2 9">Belongs to the peptidase S54 family.</text>
</comment>
<gene>
    <name evidence="9" type="primary">glpG</name>
    <name evidence="13" type="ordered locus">Dd1591_0230</name>
</gene>
<keyword evidence="10" id="KW-0732">Signal</keyword>
<evidence type="ECO:0000256" key="4">
    <source>
        <dbReference type="ARBA" id="ARBA00022519"/>
    </source>
</evidence>
<feature type="chain" id="PRO_5002963364" description="Rhomboid protease GlpG" evidence="10">
    <location>
        <begin position="20"/>
        <end position="280"/>
    </location>
</feature>
<dbReference type="PANTHER" id="PTHR43731:SF14">
    <property type="entry name" value="PRESENILIN-ASSOCIATED RHOMBOID-LIKE PROTEIN, MITOCHONDRIAL"/>
    <property type="match status" value="1"/>
</dbReference>
<keyword evidence="7 9" id="KW-1133">Transmembrane helix</keyword>
<evidence type="ECO:0000256" key="10">
    <source>
        <dbReference type="SAM" id="SignalP"/>
    </source>
</evidence>
<evidence type="ECO:0000256" key="3">
    <source>
        <dbReference type="ARBA" id="ARBA00022475"/>
    </source>
</evidence>
<feature type="transmembrane region" description="Helical" evidence="9">
    <location>
        <begin position="201"/>
        <end position="219"/>
    </location>
</feature>
<keyword evidence="5 9" id="KW-0812">Transmembrane</keyword>
<evidence type="ECO:0000313" key="14">
    <source>
        <dbReference type="Proteomes" id="UP000002735"/>
    </source>
</evidence>
<dbReference type="GO" id="GO:0006508">
    <property type="term" value="P:proteolysis"/>
    <property type="evidence" value="ECO:0007669"/>
    <property type="project" value="UniProtKB-UniRule"/>
</dbReference>
<comment type="caution">
    <text evidence="9">Lacks conserved residue(s) required for the propagation of feature annotation.</text>
</comment>
<evidence type="ECO:0000256" key="8">
    <source>
        <dbReference type="ARBA" id="ARBA00023136"/>
    </source>
</evidence>
<dbReference type="AlphaFoldDB" id="C6CGQ4"/>
<dbReference type="InterPro" id="IPR023662">
    <property type="entry name" value="Rhomboid_protease_GlpG"/>
</dbReference>
<keyword evidence="4 9" id="KW-0997">Cell inner membrane</keyword>
<dbReference type="SUPFAM" id="SSF144091">
    <property type="entry name" value="Rhomboid-like"/>
    <property type="match status" value="1"/>
</dbReference>
<keyword evidence="6 9" id="KW-0378">Hydrolase</keyword>
<keyword evidence="9" id="KW-0720">Serine protease</keyword>
<dbReference type="STRING" id="561229.Dd1591_0230"/>
<comment type="function">
    <text evidence="9">Rhomboid-type serine protease that catalyzes intramembrane proteolysis.</text>
</comment>
<evidence type="ECO:0000256" key="6">
    <source>
        <dbReference type="ARBA" id="ARBA00022801"/>
    </source>
</evidence>
<feature type="active site" evidence="9">
    <location>
        <position position="260"/>
    </location>
</feature>
<keyword evidence="8 9" id="KW-0472">Membrane</keyword>
<evidence type="ECO:0000256" key="9">
    <source>
        <dbReference type="HAMAP-Rule" id="MF_01594"/>
    </source>
</evidence>
<dbReference type="InterPro" id="IPR022732">
    <property type="entry name" value="Peptidase_S54_GlpG_N"/>
</dbReference>
<dbReference type="InterPro" id="IPR035952">
    <property type="entry name" value="Rhomboid-like_sf"/>
</dbReference>
<comment type="catalytic activity">
    <reaction evidence="9">
        <text>Cleaves type-1 transmembrane domains using a catalytic dyad composed of serine and histidine that are contributed by different transmembrane domains.</text>
        <dbReference type="EC" id="3.4.21.105"/>
    </reaction>
</comment>
<evidence type="ECO:0000259" key="12">
    <source>
        <dbReference type="Pfam" id="PF12122"/>
    </source>
</evidence>
<dbReference type="Gene3D" id="1.20.1540.10">
    <property type="entry name" value="Rhomboid-like"/>
    <property type="match status" value="1"/>
</dbReference>
<evidence type="ECO:0000313" key="13">
    <source>
        <dbReference type="EMBL" id="ACT05123.1"/>
    </source>
</evidence>
<dbReference type="PANTHER" id="PTHR43731">
    <property type="entry name" value="RHOMBOID PROTEASE"/>
    <property type="match status" value="1"/>
</dbReference>
<evidence type="ECO:0000256" key="1">
    <source>
        <dbReference type="ARBA" id="ARBA00004141"/>
    </source>
</evidence>
<evidence type="ECO:0000256" key="2">
    <source>
        <dbReference type="ARBA" id="ARBA00009045"/>
    </source>
</evidence>
<feature type="signal peptide" evidence="10">
    <location>
        <begin position="1"/>
        <end position="19"/>
    </location>
</feature>
<feature type="domain" description="Peptidase S54 rhomboid" evidence="11">
    <location>
        <begin position="140"/>
        <end position="274"/>
    </location>
</feature>
<reference evidence="13 14" key="1">
    <citation type="submission" date="2009-06" db="EMBL/GenBank/DDBJ databases">
        <title>Complete sequence of Dickeya zeae Ech1591.</title>
        <authorList>
            <consortium name="US DOE Joint Genome Institute"/>
            <person name="Lucas S."/>
            <person name="Copeland A."/>
            <person name="Lapidus A."/>
            <person name="Glavina del Rio T."/>
            <person name="Tice H."/>
            <person name="Bruce D."/>
            <person name="Goodwin L."/>
            <person name="Pitluck S."/>
            <person name="Chertkov O."/>
            <person name="Brettin T."/>
            <person name="Detter J.C."/>
            <person name="Han C."/>
            <person name="Larimer F."/>
            <person name="Land M."/>
            <person name="Hauser L."/>
            <person name="Kyrpides N."/>
            <person name="Ovchinnikova G."/>
            <person name="Balakrishnan V."/>
            <person name="Glasner J."/>
            <person name="Perna N.T."/>
        </authorList>
    </citation>
    <scope>NUCLEOTIDE SEQUENCE [LARGE SCALE GENOMIC DNA]</scope>
    <source>
        <strain evidence="13 14">Ech1591</strain>
    </source>
</reference>
<dbReference type="EC" id="3.4.21.105" evidence="9"/>
<name>C6CGQ4_DICC1</name>
<organism evidence="13 14">
    <name type="scientific">Dickeya chrysanthemi (strain Ech1591)</name>
    <name type="common">Dickeya zeae (strain Ech1591)</name>
    <dbReference type="NCBI Taxonomy" id="561229"/>
    <lineage>
        <taxon>Bacteria</taxon>
        <taxon>Pseudomonadati</taxon>
        <taxon>Pseudomonadota</taxon>
        <taxon>Gammaproteobacteria</taxon>
        <taxon>Enterobacterales</taxon>
        <taxon>Pectobacteriaceae</taxon>
        <taxon>Dickeya</taxon>
    </lineage>
</organism>
<proteinExistence type="inferred from homology"/>
<keyword evidence="9 13" id="KW-0645">Protease</keyword>
<feature type="transmembrane region" description="Helical" evidence="9">
    <location>
        <begin position="141"/>
        <end position="167"/>
    </location>
</feature>
<evidence type="ECO:0000256" key="7">
    <source>
        <dbReference type="ARBA" id="ARBA00022989"/>
    </source>
</evidence>
<comment type="subcellular location">
    <subcellularLocation>
        <location evidence="9">Cell inner membrane</location>
        <topology evidence="9">Multi-pass membrane protein</topology>
    </subcellularLocation>
    <subcellularLocation>
        <location evidence="1">Membrane</location>
        <topology evidence="1">Multi-pass membrane protein</topology>
    </subcellularLocation>
</comment>
<dbReference type="Gene3D" id="3.30.70.2350">
    <property type="match status" value="1"/>
</dbReference>
<dbReference type="eggNOG" id="COG0705">
    <property type="taxonomic scope" value="Bacteria"/>
</dbReference>
<dbReference type="Pfam" id="PF01694">
    <property type="entry name" value="Rhomboid"/>
    <property type="match status" value="1"/>
</dbReference>
<dbReference type="InterPro" id="IPR050925">
    <property type="entry name" value="Rhomboid_protease_S54"/>
</dbReference>
<sequence length="280" mass="32274" precursor="true">MRWAIVMIRIVALSNPRLAQAFVDYMHTHQVRLVARINGDDVDIWLPDESQQERVKQELARFLQEPWHERYQAASWQSGTTNSGLRYPSFSYMQTLRQRAGPLTLSLLVVAIAVYLLMKVYGVDRLMVLLAFPDSTQDLQLWRWFSHALLHFSLLHLLFNLMWWWYLGGPVERVLGSRRLCVILLASSAFSGWVQSWFSGVYFGGLSGVVYALMGYVWLRGEREPDGPLHFQRSLMAFALIWLVAGYFDVLGMSIANAAHVAGLVMGVLMAWWDTRRRSM</sequence>
<feature type="transmembrane region" description="Helical" evidence="9">
    <location>
        <begin position="103"/>
        <end position="121"/>
    </location>
</feature>
<dbReference type="InterPro" id="IPR022764">
    <property type="entry name" value="Peptidase_S54_rhomboid_dom"/>
</dbReference>
<dbReference type="NCBIfam" id="TIGR04239">
    <property type="entry name" value="rhombo_GlpG"/>
    <property type="match status" value="1"/>
</dbReference>
<feature type="active site" description="Nucleophile" evidence="9">
    <location>
        <position position="207"/>
    </location>
</feature>
<accession>C6CGQ4</accession>
<dbReference type="GO" id="GO:0005886">
    <property type="term" value="C:plasma membrane"/>
    <property type="evidence" value="ECO:0007669"/>
    <property type="project" value="UniProtKB-SubCell"/>
</dbReference>
<dbReference type="NCBIfam" id="NF008155">
    <property type="entry name" value="PRK10907.1"/>
    <property type="match status" value="1"/>
</dbReference>
<evidence type="ECO:0000259" key="11">
    <source>
        <dbReference type="Pfam" id="PF01694"/>
    </source>
</evidence>
<keyword evidence="3 9" id="KW-1003">Cell membrane</keyword>
<dbReference type="Pfam" id="PF12122">
    <property type="entry name" value="Rhomboid_N"/>
    <property type="match status" value="1"/>
</dbReference>
<dbReference type="KEGG" id="dze:Dd1591_0230"/>
<evidence type="ECO:0000256" key="5">
    <source>
        <dbReference type="ARBA" id="ARBA00022692"/>
    </source>
</evidence>
<protein>
    <recommendedName>
        <fullName evidence="9">Rhomboid protease GlpG</fullName>
        <ecNumber evidence="9">3.4.21.105</ecNumber>
    </recommendedName>
    <alternativeName>
        <fullName evidence="9">Intramembrane serine protease</fullName>
    </alternativeName>
</protein>
<dbReference type="InterPro" id="IPR038236">
    <property type="entry name" value="GlpG_N_sf"/>
</dbReference>
<dbReference type="GO" id="GO:0004252">
    <property type="term" value="F:serine-type endopeptidase activity"/>
    <property type="evidence" value="ECO:0007669"/>
    <property type="project" value="UniProtKB-UniRule"/>
</dbReference>
<dbReference type="HOGENOM" id="CLU_058989_0_0_6"/>